<organism evidence="1 2">
    <name type="scientific">Mucilaginibacter aquariorum</name>
    <dbReference type="NCBI Taxonomy" id="2967225"/>
    <lineage>
        <taxon>Bacteria</taxon>
        <taxon>Pseudomonadati</taxon>
        <taxon>Bacteroidota</taxon>
        <taxon>Sphingobacteriia</taxon>
        <taxon>Sphingobacteriales</taxon>
        <taxon>Sphingobacteriaceae</taxon>
        <taxon>Mucilaginibacter</taxon>
    </lineage>
</organism>
<accession>A0ABT1T897</accession>
<evidence type="ECO:0000313" key="1">
    <source>
        <dbReference type="EMBL" id="MCQ6960843.1"/>
    </source>
</evidence>
<sequence>MKNILIAGFLTLVETVYPNQSRPVKIPPRFENYLTSKDNARRAFFKFDKNRDSYLFNKTSCQYDLSNDDVLRIEKLISKRVTAYNKTANSTIKQPEKYYKQFVAIINTKREKEVWVNCCCSVQNTWKTKIQFVEDGGTCYFQIKINLTKNRINSFMTNGLA</sequence>
<name>A0ABT1T897_9SPHI</name>
<dbReference type="EMBL" id="JANHOH010000010">
    <property type="protein sequence ID" value="MCQ6960843.1"/>
    <property type="molecule type" value="Genomic_DNA"/>
</dbReference>
<evidence type="ECO:0000313" key="2">
    <source>
        <dbReference type="Proteomes" id="UP001204376"/>
    </source>
</evidence>
<comment type="caution">
    <text evidence="1">The sequence shown here is derived from an EMBL/GenBank/DDBJ whole genome shotgun (WGS) entry which is preliminary data.</text>
</comment>
<protein>
    <recommendedName>
        <fullName evidence="3">DUF4348 domain-containing protein</fullName>
    </recommendedName>
</protein>
<dbReference type="Proteomes" id="UP001204376">
    <property type="component" value="Unassembled WGS sequence"/>
</dbReference>
<dbReference type="RefSeq" id="WP_256541014.1">
    <property type="nucleotide sequence ID" value="NZ_JANHOH010000010.1"/>
</dbReference>
<evidence type="ECO:0008006" key="3">
    <source>
        <dbReference type="Google" id="ProtNLM"/>
    </source>
</evidence>
<reference evidence="1 2" key="1">
    <citation type="submission" date="2022-07" db="EMBL/GenBank/DDBJ databases">
        <title>Mucilaginibacter sp. JC4.</title>
        <authorList>
            <person name="Le V."/>
            <person name="Ko S.-R."/>
            <person name="Ahn C.-Y."/>
            <person name="Oh H.-M."/>
        </authorList>
    </citation>
    <scope>NUCLEOTIDE SEQUENCE [LARGE SCALE GENOMIC DNA]</scope>
    <source>
        <strain evidence="1 2">JC4</strain>
    </source>
</reference>
<keyword evidence="2" id="KW-1185">Reference proteome</keyword>
<proteinExistence type="predicted"/>
<gene>
    <name evidence="1" type="ORF">NPE20_22880</name>
</gene>